<evidence type="ECO:0000259" key="2">
    <source>
        <dbReference type="Pfam" id="PF20700"/>
    </source>
</evidence>
<organism evidence="3 4">
    <name type="scientific">Paramuricea clavata</name>
    <name type="common">Red gorgonian</name>
    <name type="synonym">Violescent sea-whip</name>
    <dbReference type="NCBI Taxonomy" id="317549"/>
    <lineage>
        <taxon>Eukaryota</taxon>
        <taxon>Metazoa</taxon>
        <taxon>Cnidaria</taxon>
        <taxon>Anthozoa</taxon>
        <taxon>Octocorallia</taxon>
        <taxon>Malacalcyonacea</taxon>
        <taxon>Plexauridae</taxon>
        <taxon>Paramuricea</taxon>
    </lineage>
</organism>
<sequence>MAEKNTTKFRSIRRRKRKGFCGLRTDEIGERSSESASGFTDGRHPSTSVSNVAEKLDSDQAVLTRTKTQTLGLGSTCHTESASGFKLQDASLLKECISSAAICSACRDPKSKLQLFQKNRLREGLAEHLYLECSICEAQTPLLTSKRLGGRGGGAQEVNRRAVLAAPQLGHARLTPFCAGMNLPPPVTKKAYNDHQIQIKTIAVDNAETLMKDAAKRLVDKVAMESPDDIEDD</sequence>
<protein>
    <recommendedName>
        <fullName evidence="2">Mutator-like transposase domain-containing protein</fullName>
    </recommendedName>
</protein>
<dbReference type="OrthoDB" id="6427993at2759"/>
<reference evidence="3" key="1">
    <citation type="submission" date="2020-04" db="EMBL/GenBank/DDBJ databases">
        <authorList>
            <person name="Alioto T."/>
            <person name="Alioto T."/>
            <person name="Gomez Garrido J."/>
        </authorList>
    </citation>
    <scope>NUCLEOTIDE SEQUENCE</scope>
    <source>
        <strain evidence="3">A484AB</strain>
    </source>
</reference>
<evidence type="ECO:0000256" key="1">
    <source>
        <dbReference type="SAM" id="MobiDB-lite"/>
    </source>
</evidence>
<evidence type="ECO:0000313" key="3">
    <source>
        <dbReference type="EMBL" id="CAB4024769.1"/>
    </source>
</evidence>
<keyword evidence="4" id="KW-1185">Reference proteome</keyword>
<comment type="caution">
    <text evidence="3">The sequence shown here is derived from an EMBL/GenBank/DDBJ whole genome shotgun (WGS) entry which is preliminary data.</text>
</comment>
<dbReference type="EMBL" id="CACRXK020013229">
    <property type="protein sequence ID" value="CAB4024769.1"/>
    <property type="molecule type" value="Genomic_DNA"/>
</dbReference>
<accession>A0A7D9L159</accession>
<name>A0A7D9L159_PARCT</name>
<dbReference type="AlphaFoldDB" id="A0A7D9L159"/>
<dbReference type="InterPro" id="IPR049012">
    <property type="entry name" value="Mutator_transp_dom"/>
</dbReference>
<proteinExistence type="predicted"/>
<feature type="domain" description="Mutator-like transposase" evidence="2">
    <location>
        <begin position="84"/>
        <end position="220"/>
    </location>
</feature>
<gene>
    <name evidence="3" type="ORF">PACLA_8A032899</name>
</gene>
<evidence type="ECO:0000313" key="4">
    <source>
        <dbReference type="Proteomes" id="UP001152795"/>
    </source>
</evidence>
<dbReference type="Pfam" id="PF20700">
    <property type="entry name" value="Mutator"/>
    <property type="match status" value="1"/>
</dbReference>
<dbReference type="Proteomes" id="UP001152795">
    <property type="component" value="Unassembled WGS sequence"/>
</dbReference>
<feature type="region of interest" description="Disordered" evidence="1">
    <location>
        <begin position="29"/>
        <end position="54"/>
    </location>
</feature>